<evidence type="ECO:0000313" key="1">
    <source>
        <dbReference type="EMBL" id="KAG9227364.1"/>
    </source>
</evidence>
<sequence>MPDGFQKEVTSNEEKGHMLADMFFPKRPADFEATEPDSYPDPVPHLFTTTTDHTAKVLARLKPFKVCGPDGIPNIVLMRCSSTLAPILTRIYEAVFQLNYYPLAWKRWTTIVLKKPGKPRYGLAKAWRPIALLNTMGKVLTALVTEDMVEMCKKHDLLPNRHFGGRPGRTTSDALHTLTSKIKHTWRRGKVVSALFLDIEAAFPNAVSDQLLTNLHKHRIPQPFINFVHNLLSNRQTTMVFDDYRSDWINVDNGIGQGDPISMILYLFYNTDLIDIPVTEKGEYAIAYVDDATFIAEAKTAAAAHCKLANMMTCPGGGYAWSAIHNSRFETSKLRVMNFTPDAIEHPTLKLQGQEVIRKTCYKLLGVLLDEHLRWKEQTAAALSKTIQWINVFKRLGRVGGGISSRFLQQLYLAVAIPKLTYALDVWYTPVRLPEGKKRRVGSVQALKTLMKAQRVAALAISGAMRTTENNTLDIHAGLPPLEFTLDFICH</sequence>
<organism evidence="1 2">
    <name type="scientific">Pleurotus cornucopiae</name>
    <name type="common">Cornucopia mushroom</name>
    <dbReference type="NCBI Taxonomy" id="5321"/>
    <lineage>
        <taxon>Eukaryota</taxon>
        <taxon>Fungi</taxon>
        <taxon>Dikarya</taxon>
        <taxon>Basidiomycota</taxon>
        <taxon>Agaricomycotina</taxon>
        <taxon>Agaricomycetes</taxon>
        <taxon>Agaricomycetidae</taxon>
        <taxon>Agaricales</taxon>
        <taxon>Pleurotineae</taxon>
        <taxon>Pleurotaceae</taxon>
        <taxon>Pleurotus</taxon>
    </lineage>
</organism>
<protein>
    <submittedName>
        <fullName evidence="1">Uncharacterized protein</fullName>
    </submittedName>
</protein>
<reference evidence="1 2" key="1">
    <citation type="journal article" date="2021" name="Appl. Environ. Microbiol.">
        <title>Genetic linkage and physical mapping for an oyster mushroom Pleurotus cornucopiae and QTL analysis for the trait cap color.</title>
        <authorList>
            <person name="Zhang Y."/>
            <person name="Gao W."/>
            <person name="Sonnenberg A."/>
            <person name="Chen Q."/>
            <person name="Zhang J."/>
            <person name="Huang C."/>
        </authorList>
    </citation>
    <scope>NUCLEOTIDE SEQUENCE [LARGE SCALE GENOMIC DNA]</scope>
    <source>
        <strain evidence="1">CCMSSC00406</strain>
    </source>
</reference>
<dbReference type="Proteomes" id="UP000824881">
    <property type="component" value="Unassembled WGS sequence"/>
</dbReference>
<keyword evidence="2" id="KW-1185">Reference proteome</keyword>
<proteinExistence type="predicted"/>
<dbReference type="EMBL" id="WQMT02000001">
    <property type="protein sequence ID" value="KAG9227364.1"/>
    <property type="molecule type" value="Genomic_DNA"/>
</dbReference>
<name>A0ACB7JC47_PLECO</name>
<accession>A0ACB7JC47</accession>
<evidence type="ECO:0000313" key="2">
    <source>
        <dbReference type="Proteomes" id="UP000824881"/>
    </source>
</evidence>
<gene>
    <name evidence="1" type="ORF">CCMSSC00406_0004097</name>
</gene>
<comment type="caution">
    <text evidence="1">The sequence shown here is derived from an EMBL/GenBank/DDBJ whole genome shotgun (WGS) entry which is preliminary data.</text>
</comment>